<dbReference type="PANTHER" id="PTHR45937">
    <property type="entry name" value="ASPARAGINE SYNTHETASE DOMAIN-CONTAINING PROTEIN 1"/>
    <property type="match status" value="1"/>
</dbReference>
<keyword evidence="2" id="KW-0061">Asparagine biosynthesis</keyword>
<dbReference type="Gene3D" id="3.60.20.10">
    <property type="entry name" value="Glutamine Phosphoribosylpyrophosphate, subunit 1, domain 1"/>
    <property type="match status" value="1"/>
</dbReference>
<evidence type="ECO:0000256" key="1">
    <source>
        <dbReference type="ARBA" id="ARBA00022605"/>
    </source>
</evidence>
<keyword evidence="3" id="KW-0315">Glutamine amidotransferase</keyword>
<evidence type="ECO:0000256" key="4">
    <source>
        <dbReference type="SAM" id="MobiDB-lite"/>
    </source>
</evidence>
<evidence type="ECO:0000256" key="2">
    <source>
        <dbReference type="ARBA" id="ARBA00022888"/>
    </source>
</evidence>
<dbReference type="GO" id="GO:0006529">
    <property type="term" value="P:asparagine biosynthetic process"/>
    <property type="evidence" value="ECO:0007669"/>
    <property type="project" value="UniProtKB-KW"/>
</dbReference>
<dbReference type="CDD" id="cd01991">
    <property type="entry name" value="Asn_synthase_B_C"/>
    <property type="match status" value="1"/>
</dbReference>
<evidence type="ECO:0000313" key="7">
    <source>
        <dbReference type="EMBL" id="KAG7529184.1"/>
    </source>
</evidence>
<sequence length="575" mass="63945">MCGILFTLRHKRRPLAHDRAASRLEVAKRGPDALQSICVDLAIPGSGLELELEFTSSVLALRGDSIVSQPLRGNGQIFCWNGQVFRGLEVAKHENDTSKIWEQVCGGQAITDVLGRVEGPFAFLHYREDTRTITFGRDRLGRRSLLINTEADTGMLTITSVSSKVENEATANGAYQEIDCSGFWQMEVDKVGLNESGGLEYAKALRLLERPSTSAFGAIPRMSRAFSETDIPDGPDPCPPAGVLHQFVAGLRESVRLRVENIPPAATSSSSRLAILFSGGLDCTFLSHLASLELPPDEPIDLLNVAFENPRSIAAAEDLLQRQSARRSKSTTEVVPKDALAEITGDIYDVPDRLTGKQSVDVLRKLHPDRDWRFIEINVDYQESQAHRERILELMHPSDTVRKQSLAMPLYFAARRQGHWQGHGPYSSEAKVLLSGLGADELLGGYARHRRDFNLKGWMAAIDEMQMDIDRIPTRNLGRDDRIISSHGVETRFPYLDMAFMQWVAELPIWMKCDLRAPEGKGDKSLLRCAARQAGMGAVSEFKKRAMQFGTRAARMHPEEKGTKQRGLGAKKVER</sequence>
<dbReference type="Pfam" id="PF00733">
    <property type="entry name" value="Asn_synthase"/>
    <property type="match status" value="2"/>
</dbReference>
<gene>
    <name evidence="7" type="ORF">FFLO_05771</name>
</gene>
<feature type="domain" description="Asparagine synthetase" evidence="5">
    <location>
        <begin position="391"/>
        <end position="456"/>
    </location>
</feature>
<dbReference type="Pfam" id="PF13537">
    <property type="entry name" value="GATase_7"/>
    <property type="match status" value="1"/>
</dbReference>
<evidence type="ECO:0008006" key="9">
    <source>
        <dbReference type="Google" id="ProtNLM"/>
    </source>
</evidence>
<dbReference type="PANTHER" id="PTHR45937:SF1">
    <property type="entry name" value="ASPARAGINE SYNTHETASE DOMAIN-CONTAINING PROTEIN 1"/>
    <property type="match status" value="1"/>
</dbReference>
<keyword evidence="1" id="KW-0028">Amino-acid biosynthesis</keyword>
<dbReference type="InterPro" id="IPR029055">
    <property type="entry name" value="Ntn_hydrolases_N"/>
</dbReference>
<dbReference type="InterPro" id="IPR017932">
    <property type="entry name" value="GATase_2_dom"/>
</dbReference>
<feature type="domain" description="Glutamine amidotransferase type-2" evidence="6">
    <location>
        <begin position="92"/>
        <end position="156"/>
    </location>
</feature>
<dbReference type="GO" id="GO:0004066">
    <property type="term" value="F:asparagine synthase (glutamine-hydrolyzing) activity"/>
    <property type="evidence" value="ECO:0007669"/>
    <property type="project" value="InterPro"/>
</dbReference>
<dbReference type="EMBL" id="JABELV010000156">
    <property type="protein sequence ID" value="KAG7529184.1"/>
    <property type="molecule type" value="Genomic_DNA"/>
</dbReference>
<feature type="domain" description="Asparagine synthetase" evidence="5">
    <location>
        <begin position="460"/>
        <end position="548"/>
    </location>
</feature>
<comment type="caution">
    <text evidence="7">The sequence shown here is derived from an EMBL/GenBank/DDBJ whole genome shotgun (WGS) entry which is preliminary data.</text>
</comment>
<protein>
    <recommendedName>
        <fullName evidence="9">Glutamine amidotransferase type-2 domain-containing protein</fullName>
    </recommendedName>
</protein>
<dbReference type="InterPro" id="IPR051857">
    <property type="entry name" value="Asn_synthetase_domain"/>
</dbReference>
<proteinExistence type="predicted"/>
<reference evidence="7" key="1">
    <citation type="submission" date="2020-04" db="EMBL/GenBank/DDBJ databases">
        <title>Analysis of mating type loci in Filobasidium floriforme.</title>
        <authorList>
            <person name="Nowrousian M."/>
        </authorList>
    </citation>
    <scope>NUCLEOTIDE SEQUENCE</scope>
    <source>
        <strain evidence="7">CBS 6242</strain>
    </source>
</reference>
<dbReference type="SUPFAM" id="SSF52402">
    <property type="entry name" value="Adenine nucleotide alpha hydrolases-like"/>
    <property type="match status" value="1"/>
</dbReference>
<dbReference type="AlphaFoldDB" id="A0A8K0NL63"/>
<evidence type="ECO:0000259" key="6">
    <source>
        <dbReference type="Pfam" id="PF13537"/>
    </source>
</evidence>
<dbReference type="Proteomes" id="UP000812966">
    <property type="component" value="Unassembled WGS sequence"/>
</dbReference>
<accession>A0A8K0NL63</accession>
<organism evidence="7 8">
    <name type="scientific">Filobasidium floriforme</name>
    <dbReference type="NCBI Taxonomy" id="5210"/>
    <lineage>
        <taxon>Eukaryota</taxon>
        <taxon>Fungi</taxon>
        <taxon>Dikarya</taxon>
        <taxon>Basidiomycota</taxon>
        <taxon>Agaricomycotina</taxon>
        <taxon>Tremellomycetes</taxon>
        <taxon>Filobasidiales</taxon>
        <taxon>Filobasidiaceae</taxon>
        <taxon>Filobasidium</taxon>
    </lineage>
</organism>
<name>A0A8K0NL63_9TREE</name>
<dbReference type="InterPro" id="IPR001962">
    <property type="entry name" value="Asn_synthase"/>
</dbReference>
<dbReference type="Gene3D" id="3.40.50.620">
    <property type="entry name" value="HUPs"/>
    <property type="match status" value="1"/>
</dbReference>
<evidence type="ECO:0000256" key="3">
    <source>
        <dbReference type="ARBA" id="ARBA00022962"/>
    </source>
</evidence>
<keyword evidence="8" id="KW-1185">Reference proteome</keyword>
<dbReference type="InterPro" id="IPR014729">
    <property type="entry name" value="Rossmann-like_a/b/a_fold"/>
</dbReference>
<dbReference type="SUPFAM" id="SSF56235">
    <property type="entry name" value="N-terminal nucleophile aminohydrolases (Ntn hydrolases)"/>
    <property type="match status" value="1"/>
</dbReference>
<evidence type="ECO:0000259" key="5">
    <source>
        <dbReference type="Pfam" id="PF00733"/>
    </source>
</evidence>
<evidence type="ECO:0000313" key="8">
    <source>
        <dbReference type="Proteomes" id="UP000812966"/>
    </source>
</evidence>
<feature type="region of interest" description="Disordered" evidence="4">
    <location>
        <begin position="553"/>
        <end position="575"/>
    </location>
</feature>